<dbReference type="Proteomes" id="UP000250153">
    <property type="component" value="Chromosome"/>
</dbReference>
<keyword evidence="6" id="KW-0540">Nuclease</keyword>
<evidence type="ECO:0000256" key="1">
    <source>
        <dbReference type="ARBA" id="ARBA00010923"/>
    </source>
</evidence>
<dbReference type="GO" id="GO:0003677">
    <property type="term" value="F:DNA binding"/>
    <property type="evidence" value="ECO:0007669"/>
    <property type="project" value="UniProtKB-KW"/>
</dbReference>
<reference evidence="6 7" key="1">
    <citation type="submission" date="2017-09" db="EMBL/GenBank/DDBJ databases">
        <title>Predominant Lactobacillus spp. isolated from feces of mice subjected to short-term calorie restriction.</title>
        <authorList>
            <person name="Zhang C."/>
            <person name="Zhao L."/>
            <person name="Pan F."/>
        </authorList>
    </citation>
    <scope>NUCLEOTIDE SEQUENCE [LARGE SCALE GENOMIC DNA]</scope>
    <source>
        <strain evidence="6 7">CR147</strain>
    </source>
</reference>
<evidence type="ECO:0000313" key="6">
    <source>
        <dbReference type="EMBL" id="AWZ37835.1"/>
    </source>
</evidence>
<dbReference type="GeneID" id="48465957"/>
<comment type="similarity">
    <text evidence="1">Belongs to the type-I restriction system S methylase family.</text>
</comment>
<feature type="domain" description="Type I restriction modification DNA specificity" evidence="5">
    <location>
        <begin position="86"/>
        <end position="255"/>
    </location>
</feature>
<dbReference type="PANTHER" id="PTHR43140:SF1">
    <property type="entry name" value="TYPE I RESTRICTION ENZYME ECOKI SPECIFICITY SUBUNIT"/>
    <property type="match status" value="1"/>
</dbReference>
<dbReference type="AlphaFoldDB" id="A0AAD0PB65"/>
<evidence type="ECO:0000259" key="5">
    <source>
        <dbReference type="Pfam" id="PF01420"/>
    </source>
</evidence>
<dbReference type="PANTHER" id="PTHR43140">
    <property type="entry name" value="TYPE-1 RESTRICTION ENZYME ECOKI SPECIFICITY PROTEIN"/>
    <property type="match status" value="1"/>
</dbReference>
<comment type="subunit">
    <text evidence="4">The methyltransferase is composed of M and S polypeptides.</text>
</comment>
<dbReference type="KEGG" id="lmur:CPS94_02315"/>
<dbReference type="SUPFAM" id="SSF116734">
    <property type="entry name" value="DNA methylase specificity domain"/>
    <property type="match status" value="2"/>
</dbReference>
<evidence type="ECO:0000256" key="2">
    <source>
        <dbReference type="ARBA" id="ARBA00022747"/>
    </source>
</evidence>
<name>A0AAD0PB65_9LACO</name>
<accession>A0AAD0PB65</accession>
<evidence type="ECO:0000313" key="7">
    <source>
        <dbReference type="Proteomes" id="UP000250153"/>
    </source>
</evidence>
<dbReference type="InterPro" id="IPR051212">
    <property type="entry name" value="Type-I_RE_S_subunit"/>
</dbReference>
<dbReference type="CDD" id="cd17246">
    <property type="entry name" value="RMtype1_S_SonII-TRD2-CR2_like"/>
    <property type="match status" value="1"/>
</dbReference>
<keyword evidence="6" id="KW-0378">Hydrolase</keyword>
<keyword evidence="6" id="KW-0255">Endonuclease</keyword>
<evidence type="ECO:0000256" key="4">
    <source>
        <dbReference type="ARBA" id="ARBA00038652"/>
    </source>
</evidence>
<keyword evidence="2" id="KW-0680">Restriction system</keyword>
<dbReference type="Gene3D" id="3.90.220.20">
    <property type="entry name" value="DNA methylase specificity domains"/>
    <property type="match status" value="2"/>
</dbReference>
<sequence length="507" mass="57856">MIDTKVLREKILDLAMRGKLVPQDPNDEPASELLKRIKAEKEELIKQKKIKRDKNETEIFKGDDGLHYEKFADGTVKKLDVPYELPDGWEWAKLGSYMDVRDGTHDTPKYFDSGIPFVTSKNLGDGKIDFKNVNYISDEDSQKFNQRSRVEAGDILMAMIGTIGKPVVAPKVEFEYSIKNVALFKRLTIEQNSKFIRDYLQYSEKRLRKCASGGNQKFLSLKKLKEILIPIPPSSEQKQIVSVLSDYLSLVECIDSDQNALQQLASQLKQKVLDIAMQGKLVPQDPNDEPASVLLEKIRAEKQRLYEEGKIKKKDLVETEIVKDGDNAYYQNLPDSWEIVPLKNIVNYRIGKTPNTKNKNYWTNHEGFPWISIADMGKDKYIGRTTRKITNKAVEEVFKGIVSPKGTLIMSFKLSIGKTNLLGKNSVHNEAIISIFPYWDNNNVLRNYLYLVLPIISNSGETISAIKGKTLNSKKIDVLPIPLPTIREQQEINTKVMLFLRILEIIS</sequence>
<dbReference type="GO" id="GO:0009307">
    <property type="term" value="P:DNA restriction-modification system"/>
    <property type="evidence" value="ECO:0007669"/>
    <property type="project" value="UniProtKB-KW"/>
</dbReference>
<evidence type="ECO:0000256" key="3">
    <source>
        <dbReference type="ARBA" id="ARBA00023125"/>
    </source>
</evidence>
<dbReference type="REBASE" id="257867">
    <property type="entry name" value="S1.Lmu147ORF2310P"/>
</dbReference>
<dbReference type="GO" id="GO:0004519">
    <property type="term" value="F:endonuclease activity"/>
    <property type="evidence" value="ECO:0007669"/>
    <property type="project" value="UniProtKB-KW"/>
</dbReference>
<dbReference type="Pfam" id="PF01420">
    <property type="entry name" value="Methylase_S"/>
    <property type="match status" value="2"/>
</dbReference>
<feature type="domain" description="Type I restriction modification DNA specificity" evidence="5">
    <location>
        <begin position="334"/>
        <end position="493"/>
    </location>
</feature>
<dbReference type="EMBL" id="CP023565">
    <property type="protein sequence ID" value="AWZ37835.1"/>
    <property type="molecule type" value="Genomic_DNA"/>
</dbReference>
<dbReference type="RefSeq" id="WP_112286352.1">
    <property type="nucleotide sequence ID" value="NZ_CP023565.1"/>
</dbReference>
<dbReference type="InterPro" id="IPR000055">
    <property type="entry name" value="Restrct_endonuc_typeI_TRD"/>
</dbReference>
<gene>
    <name evidence="6" type="ORF">CPS94_02315</name>
</gene>
<organism evidence="6 7">
    <name type="scientific">Ligilactobacillus murinus</name>
    <dbReference type="NCBI Taxonomy" id="1622"/>
    <lineage>
        <taxon>Bacteria</taxon>
        <taxon>Bacillati</taxon>
        <taxon>Bacillota</taxon>
        <taxon>Bacilli</taxon>
        <taxon>Lactobacillales</taxon>
        <taxon>Lactobacillaceae</taxon>
        <taxon>Ligilactobacillus</taxon>
    </lineage>
</organism>
<proteinExistence type="inferred from homology"/>
<dbReference type="InterPro" id="IPR044946">
    <property type="entry name" value="Restrct_endonuc_typeI_TRD_sf"/>
</dbReference>
<keyword evidence="3" id="KW-0238">DNA-binding</keyword>
<protein>
    <submittedName>
        <fullName evidence="6">Restriction endonuclease subunit S</fullName>
    </submittedName>
</protein>